<evidence type="ECO:0000313" key="5">
    <source>
        <dbReference type="Proteomes" id="UP000245124"/>
    </source>
</evidence>
<dbReference type="PANTHER" id="PTHR47957">
    <property type="entry name" value="ATP-DEPENDENT HELICASE HRQ1"/>
    <property type="match status" value="1"/>
</dbReference>
<organism evidence="4 5">
    <name type="scientific">Nostoc commune NIES-4072</name>
    <dbReference type="NCBI Taxonomy" id="2005467"/>
    <lineage>
        <taxon>Bacteria</taxon>
        <taxon>Bacillati</taxon>
        <taxon>Cyanobacteriota</taxon>
        <taxon>Cyanophyceae</taxon>
        <taxon>Nostocales</taxon>
        <taxon>Nostocaceae</taxon>
        <taxon>Nostoc</taxon>
    </lineage>
</organism>
<dbReference type="GO" id="GO:0043138">
    <property type="term" value="F:3'-5' DNA helicase activity"/>
    <property type="evidence" value="ECO:0007669"/>
    <property type="project" value="TreeGrafter"/>
</dbReference>
<dbReference type="GO" id="GO:0036297">
    <property type="term" value="P:interstrand cross-link repair"/>
    <property type="evidence" value="ECO:0007669"/>
    <property type="project" value="TreeGrafter"/>
</dbReference>
<gene>
    <name evidence="4" type="ORF">NIES4072_18030</name>
</gene>
<dbReference type="InterPro" id="IPR014001">
    <property type="entry name" value="Helicase_ATP-bd"/>
</dbReference>
<dbReference type="InterPro" id="IPR027417">
    <property type="entry name" value="P-loop_NTPase"/>
</dbReference>
<dbReference type="SUPFAM" id="SSF52540">
    <property type="entry name" value="P-loop containing nucleoside triphosphate hydrolases"/>
    <property type="match status" value="2"/>
</dbReference>
<dbReference type="SMART" id="SM00487">
    <property type="entry name" value="DEXDc"/>
    <property type="match status" value="1"/>
</dbReference>
<keyword evidence="2" id="KW-0067">ATP-binding</keyword>
<feature type="domain" description="Helicase ATP-binding" evidence="3">
    <location>
        <begin position="100"/>
        <end position="364"/>
    </location>
</feature>
<sequence>MYDVVGAYQRLDRIYQLYIKSAFPLRYRALAEERDRLLQQPGILSQPPLVEPVPIYPTSGLNLSAAANQLPLEYRNLAQLGQMIFDPGVQLYQHQWESLREVVVNQRDIVVTTGTGSGKTECFLLPLLAQLARESQTWATNPQPPNNHRWWDTSLNALVEDQLRRLRKALEAPSVHYWLNQSPGGRGGNRITFGRYTGQTEVSGEENPNSVRRLRRELQEREQEWQQIQLINDPDLINYFPRIDGGEMWSRWDMQEAPPDILITNYSMLNIMMMRSIEDNIFDATRDWLAEANHPERQFFLIIDELHAYRGTPGTEVAYILRLLFSRLDLTPDSPKLRILTTTASLDNSAQGRQFLREFFGRDNFAFITGTQTSPNQGARFSLSSHANAFAQFTRDVQPNPLNPMAQPDATSNAVLNAMSQLATQLGQPAPATPGISAQRHLAEALVRVDASDAMRDACREVDRQVQPTNNPTVRAAKVRDLNNPTDLDCKLFPNVHYARLVLLMLLLMWNQTLAINLLNDFLIRQRLSFVSQAMRGLLLALAMSQGANGRSPQPVRGHLFFHNLQNLWACCNPDCSDPAVDITLRQNNQNRPSIGAIHATHSLSCSCGYRVLDLIVCEVCGEVLVGGYRATRSNTTNVEIITPDQPDLEGIPDKVTQNQCYGNYRVFWPLPWDTQPWDTHPQSIEWTVDKIKRRWVRAKLNRATGVLTRNSSPPQPDEIPGWVYQVAGDRPEQRALPTKCPRCDADYGRREKFPTPLRSHRTGFQKACQVLASGLLREMPAPANLTQQSRSSRKLVIFSDSRQDAAKLAAGMERDHYRDMARSLLIQSFNDYWQDLESFLRITCAVNPTILNQLQALNPTLHGAVTQHSQPEDIIRRDKFQNANPTLVTQALSWVMGLSSSNPQALHEWLALLQRYPDRVRLLELRQKVKDTLLEYGICPGGSSFNILMYPTRNPNRPWFECYDWTGNSVTRIVYPTQEQTDHISLIEDKLTEELMYALFPHIARTLEGLGQGWVSYKPQGNPSPNVIEVVDAVIRELGIRKLHTYSAFVPNSNNANLPGFAERYVNRVGLIPEDIRQQLLQSGSVVSNNGIRLEPNQLYLVPPPPRNQNLSRPGYRCDRCNAFYLHQAAGICPVCNSDRCSNAPLQPLSLSTTTTDFDYYTYLSEEAGQPFRMNAAELTGQTDRGNRTVRQRWFQDIFINQEIPRVQGIDLLSVTTTMEAGVDIGSLLAVMMANMPPRRFNYQQRVGRAGRRSAGVSLAVTFCRGRSHDDFYFQRLESMTGDPPPPPYVDMESQEIFQRVLVKEVLRQAFPVARLSLQASGVPLTTDGADSVHGEFGTRNDWPHYEPEIRSWVNDTVNEPIILQVLDALRVETNLPNAGNAQMLAYLRNNLIPLINNVVNDPSYTQNNLSERLANAGLLPMFGFPTRVRLLYTNWPVSPEPWPPETGTVDRDLDIALGQFAPKSQTVKDKAVHNACGVVELYPQGHRVSSAAGLFPALPEGNESVGLCGNCQAVVFPHTGLNQPPPGGIEPQKTQCPVCGANELRYIDAREPKGFFTDLNPQDFDGQFEWQPRSTRPSLSIGANVPLPSVVVNTNAAISDFNENIISVNDNGGEGGFDFYETVRINERQQAGTYFHKPGAYAIATNNDFVRTSGACYRIALLSKRKTDILLVNLSQWQNGVFAPPTTVEGRAAWYSFAFWLRIAAGALLDIDPQELQAGFRSVQDQSGRVIGQAFLCDQLENGAGYCRFLAQPQQFQNLLAQIDPAIPNSIAWTWLASGHEANCDTSCNLCLRDYRNLPYHGILDWRLALDMARLVSNASAIIDLHTPWGGNPNPWLRLIQGTQSPIPASFQRLNYGSPTHFGTLVGFVHQSRDRRIIRILHHPLWQDDHPEWIAARTAALTQHPNYEVLPANPFMALRRPGDYV</sequence>
<keyword evidence="5" id="KW-1185">Reference proteome</keyword>
<dbReference type="Pfam" id="PF00271">
    <property type="entry name" value="Helicase_C"/>
    <property type="match status" value="1"/>
</dbReference>
<dbReference type="PANTHER" id="PTHR47957:SF3">
    <property type="entry name" value="ATP-DEPENDENT HELICASE HRQ1"/>
    <property type="match status" value="1"/>
</dbReference>
<dbReference type="EMBL" id="BDUD01000001">
    <property type="protein sequence ID" value="GBG18139.1"/>
    <property type="molecule type" value="Genomic_DNA"/>
</dbReference>
<dbReference type="InterPro" id="IPR011545">
    <property type="entry name" value="DEAD/DEAH_box_helicase_dom"/>
</dbReference>
<protein>
    <submittedName>
        <fullName evidence="4">Putative helicase</fullName>
    </submittedName>
</protein>
<proteinExistence type="predicted"/>
<dbReference type="Pfam" id="PF00270">
    <property type="entry name" value="DEAD"/>
    <property type="match status" value="1"/>
</dbReference>
<dbReference type="PROSITE" id="PS51192">
    <property type="entry name" value="HELICASE_ATP_BIND_1"/>
    <property type="match status" value="1"/>
</dbReference>
<name>A0A2R5FJH8_NOSCO</name>
<reference evidence="4 5" key="1">
    <citation type="submission" date="2017-06" db="EMBL/GenBank/DDBJ databases">
        <title>Genome sequencing of cyanobaciteial culture collection at National Institute for Environmental Studies (NIES).</title>
        <authorList>
            <person name="Hirose Y."/>
            <person name="Shimura Y."/>
            <person name="Fujisawa T."/>
            <person name="Nakamura Y."/>
            <person name="Kawachi M."/>
        </authorList>
    </citation>
    <scope>NUCLEOTIDE SEQUENCE [LARGE SCALE GENOMIC DNA]</scope>
    <source>
        <strain evidence="4 5">NIES-4072</strain>
    </source>
</reference>
<evidence type="ECO:0000256" key="1">
    <source>
        <dbReference type="ARBA" id="ARBA00022741"/>
    </source>
</evidence>
<evidence type="ECO:0000259" key="3">
    <source>
        <dbReference type="PROSITE" id="PS51192"/>
    </source>
</evidence>
<dbReference type="GO" id="GO:0006289">
    <property type="term" value="P:nucleotide-excision repair"/>
    <property type="evidence" value="ECO:0007669"/>
    <property type="project" value="TreeGrafter"/>
</dbReference>
<dbReference type="SMART" id="SM00490">
    <property type="entry name" value="HELICc"/>
    <property type="match status" value="1"/>
</dbReference>
<keyword evidence="4" id="KW-0378">Hydrolase</keyword>
<keyword evidence="1" id="KW-0547">Nucleotide-binding</keyword>
<accession>A0A2R5FJH8</accession>
<evidence type="ECO:0000256" key="2">
    <source>
        <dbReference type="ARBA" id="ARBA00022840"/>
    </source>
</evidence>
<dbReference type="GO" id="GO:0005524">
    <property type="term" value="F:ATP binding"/>
    <property type="evidence" value="ECO:0007669"/>
    <property type="project" value="UniProtKB-KW"/>
</dbReference>
<dbReference type="RefSeq" id="WP_244919182.1">
    <property type="nucleotide sequence ID" value="NZ_BDUD01000001.1"/>
</dbReference>
<dbReference type="Gene3D" id="3.40.50.300">
    <property type="entry name" value="P-loop containing nucleotide triphosphate hydrolases"/>
    <property type="match status" value="2"/>
</dbReference>
<keyword evidence="4" id="KW-0347">Helicase</keyword>
<dbReference type="GO" id="GO:0003676">
    <property type="term" value="F:nucleic acid binding"/>
    <property type="evidence" value="ECO:0007669"/>
    <property type="project" value="InterPro"/>
</dbReference>
<evidence type="ECO:0000313" key="4">
    <source>
        <dbReference type="EMBL" id="GBG18139.1"/>
    </source>
</evidence>
<comment type="caution">
    <text evidence="4">The sequence shown here is derived from an EMBL/GenBank/DDBJ whole genome shotgun (WGS) entry which is preliminary data.</text>
</comment>
<dbReference type="Proteomes" id="UP000245124">
    <property type="component" value="Unassembled WGS sequence"/>
</dbReference>
<dbReference type="InterPro" id="IPR001650">
    <property type="entry name" value="Helicase_C-like"/>
</dbReference>